<dbReference type="PROSITE" id="PS00092">
    <property type="entry name" value="N6_MTASE"/>
    <property type="match status" value="1"/>
</dbReference>
<dbReference type="PANTHER" id="PTHR12829:SF4">
    <property type="entry name" value="N(6)-ADENINE-SPECIFIC METHYLTRANSFERASE METTL4"/>
    <property type="match status" value="1"/>
</dbReference>
<comment type="caution">
    <text evidence="3">The sequence shown here is derived from an EMBL/GenBank/DDBJ whole genome shotgun (WGS) entry which is preliminary data.</text>
</comment>
<feature type="compositionally biased region" description="Polar residues" evidence="2">
    <location>
        <begin position="115"/>
        <end position="125"/>
    </location>
</feature>
<dbReference type="AlphaFoldDB" id="A0AAI8VYV9"/>
<dbReference type="SUPFAM" id="SSF53335">
    <property type="entry name" value="S-adenosyl-L-methionine-dependent methyltransferases"/>
    <property type="match status" value="1"/>
</dbReference>
<gene>
    <name evidence="3" type="ORF">KHLLAP_LOCUS14070</name>
</gene>
<protein>
    <submittedName>
        <fullName evidence="3">Uu.00g017210.m01.CDS01</fullName>
    </submittedName>
</protein>
<sequence length="346" mass="38695">MLFASPDESVLLIDIPRSIEEAQVPPGHTVERRIFSSSPVKTPWEMPEPKKGRQQQTPTLPAAAIAELMTLETVKAALETVKSNHSGPWCLPRIMRPALDTDADVQQPRKRKQTPADTENTNSTAPPFLPPNSHYLLGTIECQGDTFLKTAPKFDLMILDPPWPSRSVRRKQEGYATVYGMDEAKDLLCQIPVASHLTPDGLVAVWVTNKAAVTDLVTAPGGIFTQWGLEPIGEYIWLKITSSGDPVIDVESQWRKPWERLLIARRTGSPVKLPVTPKVMLAVPDVHSRKPNLGSLFTDVLPENYQGLEVFARNLTAGWWSWGNEALYFQQRHHWVDVDEDNTEQG</sequence>
<evidence type="ECO:0000256" key="2">
    <source>
        <dbReference type="SAM" id="MobiDB-lite"/>
    </source>
</evidence>
<keyword evidence="4" id="KW-1185">Reference proteome</keyword>
<dbReference type="InterPro" id="IPR002052">
    <property type="entry name" value="DNA_methylase_N6_adenine_CS"/>
</dbReference>
<dbReference type="Pfam" id="PF05063">
    <property type="entry name" value="MT-A70"/>
    <property type="match status" value="1"/>
</dbReference>
<proteinExistence type="inferred from homology"/>
<comment type="similarity">
    <text evidence="1">Belongs to the MT-A70-like family.</text>
</comment>
<dbReference type="InterPro" id="IPR029063">
    <property type="entry name" value="SAM-dependent_MTases_sf"/>
</dbReference>
<dbReference type="EMBL" id="CAUWAG010000020">
    <property type="protein sequence ID" value="CAJ2513602.1"/>
    <property type="molecule type" value="Genomic_DNA"/>
</dbReference>
<name>A0AAI8VYV9_9PEZI</name>
<dbReference type="GO" id="GO:0032259">
    <property type="term" value="P:methylation"/>
    <property type="evidence" value="ECO:0007669"/>
    <property type="project" value="InterPro"/>
</dbReference>
<feature type="region of interest" description="Disordered" evidence="2">
    <location>
        <begin position="101"/>
        <end position="130"/>
    </location>
</feature>
<evidence type="ECO:0000313" key="3">
    <source>
        <dbReference type="EMBL" id="CAJ2513602.1"/>
    </source>
</evidence>
<evidence type="ECO:0000256" key="1">
    <source>
        <dbReference type="PROSITE-ProRule" id="PRU00489"/>
    </source>
</evidence>
<dbReference type="GO" id="GO:0005634">
    <property type="term" value="C:nucleus"/>
    <property type="evidence" value="ECO:0007669"/>
    <property type="project" value="TreeGrafter"/>
</dbReference>
<accession>A0AAI8VYV9</accession>
<dbReference type="PANTHER" id="PTHR12829">
    <property type="entry name" value="N6-ADENOSINE-METHYLTRANSFERASE"/>
    <property type="match status" value="1"/>
</dbReference>
<evidence type="ECO:0000313" key="4">
    <source>
        <dbReference type="Proteomes" id="UP001295740"/>
    </source>
</evidence>
<reference evidence="3" key="1">
    <citation type="submission" date="2023-10" db="EMBL/GenBank/DDBJ databases">
        <authorList>
            <person name="Hackl T."/>
        </authorList>
    </citation>
    <scope>NUCLEOTIDE SEQUENCE</scope>
</reference>
<dbReference type="GO" id="GO:0003676">
    <property type="term" value="F:nucleic acid binding"/>
    <property type="evidence" value="ECO:0007669"/>
    <property type="project" value="InterPro"/>
</dbReference>
<dbReference type="PROSITE" id="PS51143">
    <property type="entry name" value="MT_A70"/>
    <property type="match status" value="1"/>
</dbReference>
<dbReference type="InterPro" id="IPR007757">
    <property type="entry name" value="MT-A70-like"/>
</dbReference>
<dbReference type="Proteomes" id="UP001295740">
    <property type="component" value="Unassembled WGS sequence"/>
</dbReference>
<dbReference type="GO" id="GO:0008168">
    <property type="term" value="F:methyltransferase activity"/>
    <property type="evidence" value="ECO:0007669"/>
    <property type="project" value="InterPro"/>
</dbReference>
<organism evidence="3 4">
    <name type="scientific">Anthostomella pinea</name>
    <dbReference type="NCBI Taxonomy" id="933095"/>
    <lineage>
        <taxon>Eukaryota</taxon>
        <taxon>Fungi</taxon>
        <taxon>Dikarya</taxon>
        <taxon>Ascomycota</taxon>
        <taxon>Pezizomycotina</taxon>
        <taxon>Sordariomycetes</taxon>
        <taxon>Xylariomycetidae</taxon>
        <taxon>Xylariales</taxon>
        <taxon>Xylariaceae</taxon>
        <taxon>Anthostomella</taxon>
    </lineage>
</organism>